<sequence length="257" mass="28223">MANLKLLQEAIQAFANGEQEVADTKMRQYFIEAASDINKKLEEEMEDETDDEVMEDFSMSPSQDLNTDVQYPMEEAEEEPTDVEVDFQADDEGADDSAEAELPSADQWADIQDAYRGLQKMFDEIAGSDEVELGDEEEPTEDGFEDVSFGDEKVGESYKMKDAPSVDKTEKPGVNKKSPIASTAKSPVQGVEPIKTGKNTTPVVDDTFDGADAESFTIPRDNDNVLNKATDAMKDAKQPKNTATKASSVLPKKAPKL</sequence>
<dbReference type="GeneID" id="14012679"/>
<organism evidence="2 3">
    <name type="scientific">Klebsiella phage vB_KleM_RaK2</name>
    <dbReference type="NCBI Taxonomy" id="1147094"/>
    <lineage>
        <taxon>Viruses</taxon>
        <taxon>Duplodnaviria</taxon>
        <taxon>Heunggongvirae</taxon>
        <taxon>Uroviricota</taxon>
        <taxon>Caudoviricetes</taxon>
        <taxon>Alcyoneusvirus</taxon>
        <taxon>Alcyoneusvirus RaK2</taxon>
    </lineage>
</organism>
<dbReference type="RefSeq" id="YP_007007246.1">
    <property type="nucleotide sequence ID" value="NC_019526.1"/>
</dbReference>
<gene>
    <name evidence="2" type="ORF">RaK2_00091</name>
</gene>
<evidence type="ECO:0000313" key="3">
    <source>
        <dbReference type="Proteomes" id="UP000007524"/>
    </source>
</evidence>
<dbReference type="Proteomes" id="UP000007524">
    <property type="component" value="Segment"/>
</dbReference>
<evidence type="ECO:0000256" key="1">
    <source>
        <dbReference type="SAM" id="MobiDB-lite"/>
    </source>
</evidence>
<feature type="compositionally biased region" description="Basic and acidic residues" evidence="1">
    <location>
        <begin position="150"/>
        <end position="173"/>
    </location>
</feature>
<keyword evidence="3" id="KW-1185">Reference proteome</keyword>
<evidence type="ECO:0000313" key="2">
    <source>
        <dbReference type="EMBL" id="AFA44364.1"/>
    </source>
</evidence>
<proteinExistence type="predicted"/>
<accession>H6X3P8</accession>
<dbReference type="KEGG" id="vg:14012679"/>
<dbReference type="EMBL" id="JQ513383">
    <property type="protein sequence ID" value="AFA44364.1"/>
    <property type="molecule type" value="Genomic_DNA"/>
</dbReference>
<name>H6X3P8_9CAUD</name>
<feature type="compositionally biased region" description="Polar residues" evidence="1">
    <location>
        <begin position="59"/>
        <end position="69"/>
    </location>
</feature>
<feature type="compositionally biased region" description="Acidic residues" evidence="1">
    <location>
        <begin position="74"/>
        <end position="99"/>
    </location>
</feature>
<feature type="region of interest" description="Disordered" evidence="1">
    <location>
        <begin position="122"/>
        <end position="257"/>
    </location>
</feature>
<dbReference type="OrthoDB" id="16994at10239"/>
<feature type="compositionally biased region" description="Acidic residues" evidence="1">
    <location>
        <begin position="126"/>
        <end position="149"/>
    </location>
</feature>
<protein>
    <submittedName>
        <fullName evidence="2">Uncharacterized protein</fullName>
    </submittedName>
</protein>
<feature type="region of interest" description="Disordered" evidence="1">
    <location>
        <begin position="41"/>
        <end position="110"/>
    </location>
</feature>
<feature type="compositionally biased region" description="Acidic residues" evidence="1">
    <location>
        <begin position="43"/>
        <end position="55"/>
    </location>
</feature>
<reference evidence="2 3" key="1">
    <citation type="journal article" date="2012" name="J. Virol.">
        <title>Genome of Klebsiella sp.-Infecting Bacteriophage vB_KleM_RaK2.</title>
        <authorList>
            <person name="Simoliunas E."/>
            <person name="Kaliniene L."/>
            <person name="Truncaite L."/>
            <person name="Klausa V."/>
            <person name="Zajanckauskaite A."/>
            <person name="Meskys R."/>
        </authorList>
    </citation>
    <scope>NUCLEOTIDE SEQUENCE [LARGE SCALE GENOMIC DNA]</scope>
</reference>